<keyword evidence="2" id="KW-1185">Reference proteome</keyword>
<dbReference type="Proteomes" id="UP000275267">
    <property type="component" value="Unassembled WGS sequence"/>
</dbReference>
<protein>
    <recommendedName>
        <fullName evidence="3">Peptidase C1A papain C-terminal domain-containing protein</fullName>
    </recommendedName>
</protein>
<evidence type="ECO:0000313" key="2">
    <source>
        <dbReference type="Proteomes" id="UP000275267"/>
    </source>
</evidence>
<comment type="caution">
    <text evidence="1">The sequence shown here is derived from an EMBL/GenBank/DDBJ whole genome shotgun (WGS) entry which is preliminary data.</text>
</comment>
<reference evidence="2" key="1">
    <citation type="journal article" date="2019" name="Nat. Commun.">
        <title>The genome of broomcorn millet.</title>
        <authorList>
            <person name="Zou C."/>
            <person name="Miki D."/>
            <person name="Li D."/>
            <person name="Tang Q."/>
            <person name="Xiao L."/>
            <person name="Rajput S."/>
            <person name="Deng P."/>
            <person name="Jia W."/>
            <person name="Huang R."/>
            <person name="Zhang M."/>
            <person name="Sun Y."/>
            <person name="Hu J."/>
            <person name="Fu X."/>
            <person name="Schnable P.S."/>
            <person name="Li F."/>
            <person name="Zhang H."/>
            <person name="Feng B."/>
            <person name="Zhu X."/>
            <person name="Liu R."/>
            <person name="Schnable J.C."/>
            <person name="Zhu J.-K."/>
            <person name="Zhang H."/>
        </authorList>
    </citation>
    <scope>NUCLEOTIDE SEQUENCE [LARGE SCALE GENOMIC DNA]</scope>
</reference>
<evidence type="ECO:0000313" key="1">
    <source>
        <dbReference type="EMBL" id="RLN42010.1"/>
    </source>
</evidence>
<dbReference type="AlphaFoldDB" id="A0A3L6TP83"/>
<accession>A0A3L6TP83</accession>
<dbReference type="SUPFAM" id="SSF54001">
    <property type="entry name" value="Cysteine proteinases"/>
    <property type="match status" value="1"/>
</dbReference>
<evidence type="ECO:0008006" key="3">
    <source>
        <dbReference type="Google" id="ProtNLM"/>
    </source>
</evidence>
<gene>
    <name evidence="1" type="ORF">C2845_PM01G21910</name>
</gene>
<organism evidence="1 2">
    <name type="scientific">Panicum miliaceum</name>
    <name type="common">Proso millet</name>
    <name type="synonym">Broomcorn millet</name>
    <dbReference type="NCBI Taxonomy" id="4540"/>
    <lineage>
        <taxon>Eukaryota</taxon>
        <taxon>Viridiplantae</taxon>
        <taxon>Streptophyta</taxon>
        <taxon>Embryophyta</taxon>
        <taxon>Tracheophyta</taxon>
        <taxon>Spermatophyta</taxon>
        <taxon>Magnoliopsida</taxon>
        <taxon>Liliopsida</taxon>
        <taxon>Poales</taxon>
        <taxon>Poaceae</taxon>
        <taxon>PACMAD clade</taxon>
        <taxon>Panicoideae</taxon>
        <taxon>Panicodae</taxon>
        <taxon>Paniceae</taxon>
        <taxon>Panicinae</taxon>
        <taxon>Panicum</taxon>
        <taxon>Panicum sect. Panicum</taxon>
    </lineage>
</organism>
<dbReference type="EMBL" id="PQIB02000001">
    <property type="protein sequence ID" value="RLN42010.1"/>
    <property type="molecule type" value="Genomic_DNA"/>
</dbReference>
<proteinExistence type="predicted"/>
<sequence>MLSALSSGDAVSAFQYVSKNSLASSVSYPYRGVNGTCYASTTLRMDLIIVKGFEEMERDYEGGRLTIRTITGCYYSDSYVLKNSYGDDWGTRAT</sequence>
<dbReference type="InterPro" id="IPR038765">
    <property type="entry name" value="Papain-like_cys_pep_sf"/>
</dbReference>
<name>A0A3L6TP83_PANMI</name>